<reference evidence="6" key="1">
    <citation type="submission" date="2022-11" db="UniProtKB">
        <authorList>
            <consortium name="WormBaseParasite"/>
        </authorList>
    </citation>
    <scope>IDENTIFICATION</scope>
</reference>
<keyword evidence="1 3" id="KW-0863">Zinc-finger</keyword>
<dbReference type="WBParaSite" id="jg20038">
    <property type="protein sequence ID" value="jg20038"/>
    <property type="gene ID" value="jg20038"/>
</dbReference>
<comment type="similarity">
    <text evidence="3">Belongs to the E3 ubiquitin-protein ligase UBR1-like family.</text>
</comment>
<comment type="function">
    <text evidence="3">Ubiquitin ligase protein which is a component of the N-end rule pathway. Recognizes and binds to proteins bearing specific N-terminal residues that are destabilizing according to the N-end rule, leading to their ubiquitination and subsequent degradation.</text>
</comment>
<keyword evidence="5" id="KW-1185">Reference proteome</keyword>
<protein>
    <recommendedName>
        <fullName evidence="3">E3 ubiquitin-protein ligase</fullName>
        <ecNumber evidence="3">2.3.2.27</ecNumber>
    </recommendedName>
</protein>
<dbReference type="InterPro" id="IPR039164">
    <property type="entry name" value="UBR1-like"/>
</dbReference>
<dbReference type="InterPro" id="IPR001841">
    <property type="entry name" value="Znf_RING"/>
</dbReference>
<dbReference type="GO" id="GO:0005737">
    <property type="term" value="C:cytoplasm"/>
    <property type="evidence" value="ECO:0007669"/>
    <property type="project" value="TreeGrafter"/>
</dbReference>
<dbReference type="GO" id="GO:0016567">
    <property type="term" value="P:protein ubiquitination"/>
    <property type="evidence" value="ECO:0007669"/>
    <property type="project" value="UniProtKB-UniRule"/>
</dbReference>
<dbReference type="GO" id="GO:0061630">
    <property type="term" value="F:ubiquitin protein ligase activity"/>
    <property type="evidence" value="ECO:0007669"/>
    <property type="project" value="UniProtKB-UniRule"/>
</dbReference>
<dbReference type="AlphaFoldDB" id="A0A915DHR2"/>
<evidence type="ECO:0000256" key="1">
    <source>
        <dbReference type="ARBA" id="ARBA00022771"/>
    </source>
</evidence>
<accession>A0A915DHR2</accession>
<dbReference type="GO" id="GO:0000151">
    <property type="term" value="C:ubiquitin ligase complex"/>
    <property type="evidence" value="ECO:0007669"/>
    <property type="project" value="TreeGrafter"/>
</dbReference>
<name>A0A915DHR2_9BILA</name>
<evidence type="ECO:0000256" key="3">
    <source>
        <dbReference type="RuleBase" id="RU366018"/>
    </source>
</evidence>
<dbReference type="Proteomes" id="UP000887574">
    <property type="component" value="Unplaced"/>
</dbReference>
<evidence type="ECO:0000313" key="5">
    <source>
        <dbReference type="Proteomes" id="UP000887574"/>
    </source>
</evidence>
<evidence type="ECO:0000259" key="4">
    <source>
        <dbReference type="SMART" id="SM00184"/>
    </source>
</evidence>
<comment type="pathway">
    <text evidence="3">Protein modification; protein ubiquitination.</text>
</comment>
<keyword evidence="3" id="KW-0833">Ubl conjugation pathway</keyword>
<dbReference type="GO" id="GO:0071596">
    <property type="term" value="P:ubiquitin-dependent protein catabolic process via the N-end rule pathway"/>
    <property type="evidence" value="ECO:0007669"/>
    <property type="project" value="UniProtKB-UniRule"/>
</dbReference>
<keyword evidence="2 3" id="KW-0862">Zinc</keyword>
<dbReference type="PANTHER" id="PTHR21497">
    <property type="entry name" value="UBIQUITIN LIGASE E3 ALPHA-RELATED"/>
    <property type="match status" value="1"/>
</dbReference>
<evidence type="ECO:0000313" key="6">
    <source>
        <dbReference type="WBParaSite" id="jg20038"/>
    </source>
</evidence>
<dbReference type="SMART" id="SM00184">
    <property type="entry name" value="RING"/>
    <property type="match status" value="1"/>
</dbReference>
<keyword evidence="3" id="KW-0808">Transferase</keyword>
<dbReference type="EC" id="2.3.2.27" evidence="3"/>
<organism evidence="5 6">
    <name type="scientific">Ditylenchus dipsaci</name>
    <dbReference type="NCBI Taxonomy" id="166011"/>
    <lineage>
        <taxon>Eukaryota</taxon>
        <taxon>Metazoa</taxon>
        <taxon>Ecdysozoa</taxon>
        <taxon>Nematoda</taxon>
        <taxon>Chromadorea</taxon>
        <taxon>Rhabditida</taxon>
        <taxon>Tylenchina</taxon>
        <taxon>Tylenchomorpha</taxon>
        <taxon>Sphaerularioidea</taxon>
        <taxon>Anguinidae</taxon>
        <taxon>Anguininae</taxon>
        <taxon>Ditylenchus</taxon>
    </lineage>
</organism>
<proteinExistence type="inferred from homology"/>
<dbReference type="GO" id="GO:0008270">
    <property type="term" value="F:zinc ion binding"/>
    <property type="evidence" value="ECO:0007669"/>
    <property type="project" value="UniProtKB-UniRule"/>
</dbReference>
<comment type="catalytic activity">
    <reaction evidence="3">
        <text>S-ubiquitinyl-[E2 ubiquitin-conjugating enzyme]-L-cysteine + [acceptor protein]-L-lysine = [E2 ubiquitin-conjugating enzyme]-L-cysteine + N(6)-ubiquitinyl-[acceptor protein]-L-lysine.</text>
        <dbReference type="EC" id="2.3.2.27"/>
    </reaction>
</comment>
<sequence length="188" mass="21236">MASLSTVTCIWCQEDEILSYTNQAIVCSGFIQNSRIFSNKSRAHVQDSSFKHTYLGEVSSPSKNSDIFCPISMDEGVHISTCSHTMHSKCYNTFIDSLNARERSRPRQQSLNSRMINHEAGEFLCPLCKRLSNCALPFLPVIEQQEELVEKTPESMKSFKNWLSYTTTIAVEPLEGGALDGSEQDRKR</sequence>
<feature type="domain" description="RING-type" evidence="4">
    <location>
        <begin position="69"/>
        <end position="128"/>
    </location>
</feature>
<evidence type="ECO:0000256" key="2">
    <source>
        <dbReference type="ARBA" id="ARBA00022833"/>
    </source>
</evidence>
<keyword evidence="3" id="KW-0479">Metal-binding</keyword>
<dbReference type="PANTHER" id="PTHR21497:SF24">
    <property type="entry name" value="E3 UBIQUITIN-PROTEIN LIGASE UBR1"/>
    <property type="match status" value="1"/>
</dbReference>